<dbReference type="AlphaFoldDB" id="A0A7N0UZS5"/>
<dbReference type="Pfam" id="PF22848">
    <property type="entry name" value="ASD1_dom"/>
    <property type="match status" value="1"/>
</dbReference>
<name>A0A7N0UZS5_KALFE</name>
<dbReference type="GO" id="GO:0046556">
    <property type="term" value="F:alpha-L-arabinofuranosidase activity"/>
    <property type="evidence" value="ECO:0007669"/>
    <property type="project" value="TreeGrafter"/>
</dbReference>
<evidence type="ECO:0000313" key="3">
    <source>
        <dbReference type="EnsemblPlants" id="Kaladp0095s0156.1.v1.1"/>
    </source>
</evidence>
<evidence type="ECO:0000313" key="4">
    <source>
        <dbReference type="Proteomes" id="UP000594263"/>
    </source>
</evidence>
<dbReference type="SUPFAM" id="SSF51445">
    <property type="entry name" value="(Trans)glycosidases"/>
    <property type="match status" value="1"/>
</dbReference>
<dbReference type="InterPro" id="IPR051563">
    <property type="entry name" value="Glycosyl_Hydrolase_51"/>
</dbReference>
<proteinExistence type="predicted"/>
<dbReference type="Gene3D" id="3.20.20.80">
    <property type="entry name" value="Glycosidases"/>
    <property type="match status" value="1"/>
</dbReference>
<dbReference type="SUPFAM" id="SSF49785">
    <property type="entry name" value="Galactose-binding domain-like"/>
    <property type="match status" value="1"/>
</dbReference>
<dbReference type="InterPro" id="IPR055235">
    <property type="entry name" value="ASD1_cat"/>
</dbReference>
<dbReference type="Gene3D" id="2.60.120.260">
    <property type="entry name" value="Galactose-binding domain-like"/>
    <property type="match status" value="1"/>
</dbReference>
<dbReference type="Gramene" id="Kaladp0095s0156.1.v1.1">
    <property type="protein sequence ID" value="Kaladp0095s0156.1.v1.1"/>
    <property type="gene ID" value="Kaladp0095s0156.v1.1"/>
</dbReference>
<keyword evidence="1" id="KW-0732">Signal</keyword>
<dbReference type="PANTHER" id="PTHR31776">
    <property type="entry name" value="ALPHA-L-ARABINOFURANOSIDASE 1"/>
    <property type="match status" value="1"/>
</dbReference>
<dbReference type="InterPro" id="IPR008979">
    <property type="entry name" value="Galactose-bd-like_sf"/>
</dbReference>
<feature type="signal peptide" evidence="1">
    <location>
        <begin position="1"/>
        <end position="21"/>
    </location>
</feature>
<feature type="chain" id="PRO_5029620452" description="Alpha-L-arabinofuranosidase 1 catalytic domain-containing protein" evidence="1">
    <location>
        <begin position="22"/>
        <end position="306"/>
    </location>
</feature>
<organism evidence="3 4">
    <name type="scientific">Kalanchoe fedtschenkoi</name>
    <name type="common">Lavender scallops</name>
    <name type="synonym">South American air plant</name>
    <dbReference type="NCBI Taxonomy" id="63787"/>
    <lineage>
        <taxon>Eukaryota</taxon>
        <taxon>Viridiplantae</taxon>
        <taxon>Streptophyta</taxon>
        <taxon>Embryophyta</taxon>
        <taxon>Tracheophyta</taxon>
        <taxon>Spermatophyta</taxon>
        <taxon>Magnoliopsida</taxon>
        <taxon>eudicotyledons</taxon>
        <taxon>Gunneridae</taxon>
        <taxon>Pentapetalae</taxon>
        <taxon>Saxifragales</taxon>
        <taxon>Crassulaceae</taxon>
        <taxon>Kalanchoe</taxon>
    </lineage>
</organism>
<accession>A0A7N0UZS5</accession>
<dbReference type="PANTHER" id="PTHR31776:SF0">
    <property type="entry name" value="ALPHA-L-ARABINOFURANOSIDASE 1"/>
    <property type="match status" value="1"/>
</dbReference>
<dbReference type="Proteomes" id="UP000594263">
    <property type="component" value="Unplaced"/>
</dbReference>
<dbReference type="InterPro" id="IPR017853">
    <property type="entry name" value="GH"/>
</dbReference>
<sequence>MGSCFLRIAGALIFFCSLALARPYVQQSNDLSTLRVDTSSASGRKIPQTFFGIFFEEINHAGAGGLWAELVSNRGFEAGTMDPWAVIGDASIVTMSPDNISPFERNKVALKLDVLCDVCPVSGVGIFNPGFWGMNIEQGKNYKLIFYVRAKSPANVTASLTDATGATILATASIMAAENWTRHKIKLQAGGASDTARLQLTANSKATLWFDQVSLMPVRTFKRHGFRKDLAKMLVSLKPAFIRFPGGCYVEGAILKNGFWWNNTVGPWEERPGHFGDVWNYWTDDGFGFLEFLLVNVPLFTSFPFQ</sequence>
<evidence type="ECO:0000259" key="2">
    <source>
        <dbReference type="Pfam" id="PF22848"/>
    </source>
</evidence>
<keyword evidence="4" id="KW-1185">Reference proteome</keyword>
<feature type="domain" description="Alpha-L-arabinofuranosidase 1 catalytic" evidence="2">
    <location>
        <begin position="234"/>
        <end position="293"/>
    </location>
</feature>
<reference evidence="3" key="1">
    <citation type="submission" date="2021-01" db="UniProtKB">
        <authorList>
            <consortium name="EnsemblPlants"/>
        </authorList>
    </citation>
    <scope>IDENTIFICATION</scope>
</reference>
<protein>
    <recommendedName>
        <fullName evidence="2">Alpha-L-arabinofuranosidase 1 catalytic domain-containing protein</fullName>
    </recommendedName>
</protein>
<dbReference type="OMA" id="TILEIPW"/>
<dbReference type="EnsemblPlants" id="Kaladp0095s0156.1.v1.1">
    <property type="protein sequence ID" value="Kaladp0095s0156.1.v1.1"/>
    <property type="gene ID" value="Kaladp0095s0156.v1.1"/>
</dbReference>
<evidence type="ECO:0000256" key="1">
    <source>
        <dbReference type="SAM" id="SignalP"/>
    </source>
</evidence>